<proteinExistence type="predicted"/>
<organism evidence="2 3">
    <name type="scientific">Agrocybe pediades</name>
    <dbReference type="NCBI Taxonomy" id="84607"/>
    <lineage>
        <taxon>Eukaryota</taxon>
        <taxon>Fungi</taxon>
        <taxon>Dikarya</taxon>
        <taxon>Basidiomycota</taxon>
        <taxon>Agaricomycotina</taxon>
        <taxon>Agaricomycetes</taxon>
        <taxon>Agaricomycetidae</taxon>
        <taxon>Agaricales</taxon>
        <taxon>Agaricineae</taxon>
        <taxon>Strophariaceae</taxon>
        <taxon>Agrocybe</taxon>
    </lineage>
</organism>
<protein>
    <recommendedName>
        <fullName evidence="1">AB hydrolase-1 domain-containing protein</fullName>
    </recommendedName>
</protein>
<dbReference type="GO" id="GO:0047372">
    <property type="term" value="F:monoacylglycerol lipase activity"/>
    <property type="evidence" value="ECO:0007669"/>
    <property type="project" value="TreeGrafter"/>
</dbReference>
<dbReference type="GO" id="GO:0046464">
    <property type="term" value="P:acylglycerol catabolic process"/>
    <property type="evidence" value="ECO:0007669"/>
    <property type="project" value="TreeGrafter"/>
</dbReference>
<name>A0A8H4QXD2_9AGAR</name>
<dbReference type="Pfam" id="PF12697">
    <property type="entry name" value="Abhydrolase_6"/>
    <property type="match status" value="1"/>
</dbReference>
<sequence length="327" mass="36891">MSSNPNPLDEKYLELSDGRTLAYVDIGDPSSSRLVIFFHGVFGVGTAPTLQPFLQEKNVHYVAPTLPGWGSSSPRNKDVPYHVNLASDVTQLINHLHPHDLNLKIYLAGGSYGTVPAQMLYGAPFDIFPYGRDVVACLLLAPFSPFRLHKDYAKTMDTPSYISVGPPSQSIPFKIIPRMTSAFMKTKISSVEKCEVFIRQTLFDNMGPEEKEKFKKYREENNKQEGEVERSFAENVYRSVHETWDGFFEVSDVIHSDWGFAPDALDEEHNRRPILIVGSVEDTMAPDAMAKWLAANYKNAHLRSINGGHLAALFHLNDLWKQLFELL</sequence>
<dbReference type="Gene3D" id="3.40.50.1820">
    <property type="entry name" value="alpha/beta hydrolase"/>
    <property type="match status" value="1"/>
</dbReference>
<accession>A0A8H4QXD2</accession>
<reference evidence="2 3" key="1">
    <citation type="submission" date="2019-12" db="EMBL/GenBank/DDBJ databases">
        <authorList>
            <person name="Floudas D."/>
            <person name="Bentzer J."/>
            <person name="Ahren D."/>
            <person name="Johansson T."/>
            <person name="Persson P."/>
            <person name="Tunlid A."/>
        </authorList>
    </citation>
    <scope>NUCLEOTIDE SEQUENCE [LARGE SCALE GENOMIC DNA]</scope>
    <source>
        <strain evidence="2 3">CBS 102.39</strain>
    </source>
</reference>
<dbReference type="InterPro" id="IPR029058">
    <property type="entry name" value="AB_hydrolase_fold"/>
</dbReference>
<dbReference type="InterPro" id="IPR050266">
    <property type="entry name" value="AB_hydrolase_sf"/>
</dbReference>
<dbReference type="PANTHER" id="PTHR43798:SF33">
    <property type="entry name" value="HYDROLASE, PUTATIVE (AFU_ORTHOLOGUE AFUA_2G14860)-RELATED"/>
    <property type="match status" value="1"/>
</dbReference>
<keyword evidence="3" id="KW-1185">Reference proteome</keyword>
<gene>
    <name evidence="2" type="ORF">D9613_005515</name>
</gene>
<dbReference type="SUPFAM" id="SSF53474">
    <property type="entry name" value="alpha/beta-Hydrolases"/>
    <property type="match status" value="1"/>
</dbReference>
<dbReference type="PANTHER" id="PTHR43798">
    <property type="entry name" value="MONOACYLGLYCEROL LIPASE"/>
    <property type="match status" value="1"/>
</dbReference>
<dbReference type="AlphaFoldDB" id="A0A8H4QXD2"/>
<dbReference type="EMBL" id="JAACJL010000016">
    <property type="protein sequence ID" value="KAF4619294.1"/>
    <property type="molecule type" value="Genomic_DNA"/>
</dbReference>
<feature type="domain" description="AB hydrolase-1" evidence="1">
    <location>
        <begin position="35"/>
        <end position="313"/>
    </location>
</feature>
<comment type="caution">
    <text evidence="2">The sequence shown here is derived from an EMBL/GenBank/DDBJ whole genome shotgun (WGS) entry which is preliminary data.</text>
</comment>
<dbReference type="InterPro" id="IPR000073">
    <property type="entry name" value="AB_hydrolase_1"/>
</dbReference>
<evidence type="ECO:0000259" key="1">
    <source>
        <dbReference type="Pfam" id="PF12697"/>
    </source>
</evidence>
<dbReference type="Proteomes" id="UP000521872">
    <property type="component" value="Unassembled WGS sequence"/>
</dbReference>
<evidence type="ECO:0000313" key="3">
    <source>
        <dbReference type="Proteomes" id="UP000521872"/>
    </source>
</evidence>
<dbReference type="GO" id="GO:0016020">
    <property type="term" value="C:membrane"/>
    <property type="evidence" value="ECO:0007669"/>
    <property type="project" value="TreeGrafter"/>
</dbReference>
<evidence type="ECO:0000313" key="2">
    <source>
        <dbReference type="EMBL" id="KAF4619294.1"/>
    </source>
</evidence>